<reference evidence="1" key="1">
    <citation type="submission" date="2020-03" db="EMBL/GenBank/DDBJ databases">
        <title>The deep terrestrial virosphere.</title>
        <authorList>
            <person name="Holmfeldt K."/>
            <person name="Nilsson E."/>
            <person name="Simone D."/>
            <person name="Lopez-Fernandez M."/>
            <person name="Wu X."/>
            <person name="de Brujin I."/>
            <person name="Lundin D."/>
            <person name="Andersson A."/>
            <person name="Bertilsson S."/>
            <person name="Dopson M."/>
        </authorList>
    </citation>
    <scope>NUCLEOTIDE SEQUENCE</scope>
    <source>
        <strain evidence="2">MM415A02324</strain>
        <strain evidence="1">MM415B01819</strain>
    </source>
</reference>
<dbReference type="EMBL" id="MT142035">
    <property type="protein sequence ID" value="QJA73547.1"/>
    <property type="molecule type" value="Genomic_DNA"/>
</dbReference>
<sequence length="154" mass="15858">MGKKAYNDQVRTTNANAYRNCRDVFLNKLDSQALAIADFTDEAGTALGHIDFDTDLPANAIVVGWKAVVSEGFAGDTTAVAQVGISGDVNKYSGVVTPSVLAAGTVGALGNTDSELATTAQTPRVTVTGGADFTTIVTAANGAMVVSLYYFLAN</sequence>
<evidence type="ECO:0000313" key="1">
    <source>
        <dbReference type="EMBL" id="QJA56608.1"/>
    </source>
</evidence>
<organism evidence="1">
    <name type="scientific">viral metagenome</name>
    <dbReference type="NCBI Taxonomy" id="1070528"/>
    <lineage>
        <taxon>unclassified sequences</taxon>
        <taxon>metagenomes</taxon>
        <taxon>organismal metagenomes</taxon>
    </lineage>
</organism>
<dbReference type="EMBL" id="MT141229">
    <property type="protein sequence ID" value="QJA56608.1"/>
    <property type="molecule type" value="Genomic_DNA"/>
</dbReference>
<dbReference type="AlphaFoldDB" id="A0A6M3IHM8"/>
<protein>
    <submittedName>
        <fullName evidence="1">Uncharacterized protein</fullName>
    </submittedName>
</protein>
<gene>
    <name evidence="2" type="ORF">MM415A02324_0003</name>
    <name evidence="1" type="ORF">MM415B01819_0007</name>
</gene>
<name>A0A6M3IHM8_9ZZZZ</name>
<evidence type="ECO:0000313" key="2">
    <source>
        <dbReference type="EMBL" id="QJA73547.1"/>
    </source>
</evidence>
<accession>A0A6M3IHM8</accession>
<proteinExistence type="predicted"/>